<dbReference type="UniPathway" id="UPA00068">
    <property type="reaction ID" value="UER00108"/>
</dbReference>
<dbReference type="GO" id="GO:0003942">
    <property type="term" value="F:N-acetyl-gamma-glutamyl-phosphate reductase activity"/>
    <property type="evidence" value="ECO:0007669"/>
    <property type="project" value="UniProtKB-UniRule"/>
</dbReference>
<dbReference type="HAMAP" id="MF_00150">
    <property type="entry name" value="ArgC_type1"/>
    <property type="match status" value="1"/>
</dbReference>
<evidence type="ECO:0000256" key="1">
    <source>
        <dbReference type="ARBA" id="ARBA00022571"/>
    </source>
</evidence>
<feature type="domain" description="Semialdehyde dehydrogenase NAD-binding" evidence="6">
    <location>
        <begin position="3"/>
        <end position="140"/>
    </location>
</feature>
<dbReference type="Gene3D" id="3.30.360.10">
    <property type="entry name" value="Dihydrodipicolinate Reductase, domain 2"/>
    <property type="match status" value="1"/>
</dbReference>
<dbReference type="Proteomes" id="UP000220922">
    <property type="component" value="Unassembled WGS sequence"/>
</dbReference>
<comment type="similarity">
    <text evidence="5">Belongs to the NAGSA dehydrogenase family. Type 1 subfamily.</text>
</comment>
<dbReference type="PANTHER" id="PTHR32338:SF10">
    <property type="entry name" value="N-ACETYL-GAMMA-GLUTAMYL-PHOSPHATE REDUCTASE, CHLOROPLASTIC-RELATED"/>
    <property type="match status" value="1"/>
</dbReference>
<dbReference type="GO" id="GO:0006526">
    <property type="term" value="P:L-arginine biosynthetic process"/>
    <property type="evidence" value="ECO:0007669"/>
    <property type="project" value="UniProtKB-UniRule"/>
</dbReference>
<dbReference type="InterPro" id="IPR000706">
    <property type="entry name" value="AGPR_type-1"/>
</dbReference>
<organism evidence="7 8">
    <name type="scientific">Candidatus Chloroploca asiatica</name>
    <dbReference type="NCBI Taxonomy" id="1506545"/>
    <lineage>
        <taxon>Bacteria</taxon>
        <taxon>Bacillati</taxon>
        <taxon>Chloroflexota</taxon>
        <taxon>Chloroflexia</taxon>
        <taxon>Chloroflexales</taxon>
        <taxon>Chloroflexineae</taxon>
        <taxon>Oscillochloridaceae</taxon>
        <taxon>Candidatus Chloroploca</taxon>
    </lineage>
</organism>
<accession>A0A2H3KQ97</accession>
<dbReference type="EMBL" id="LYXE01000041">
    <property type="protein sequence ID" value="PDW00446.1"/>
    <property type="molecule type" value="Genomic_DNA"/>
</dbReference>
<dbReference type="Pfam" id="PF01118">
    <property type="entry name" value="Semialdhyde_dh"/>
    <property type="match status" value="1"/>
</dbReference>
<dbReference type="OrthoDB" id="9801289at2"/>
<comment type="function">
    <text evidence="5">Catalyzes the NADPH-dependent reduction of N-acetyl-5-glutamyl phosphate to yield N-acetyl-L-glutamate 5-semialdehyde.</text>
</comment>
<comment type="caution">
    <text evidence="7">The sequence shown here is derived from an EMBL/GenBank/DDBJ whole genome shotgun (WGS) entry which is preliminary data.</text>
</comment>
<evidence type="ECO:0000313" key="8">
    <source>
        <dbReference type="Proteomes" id="UP000220922"/>
    </source>
</evidence>
<comment type="subcellular location">
    <subcellularLocation>
        <location evidence="5">Cytoplasm</location>
    </subcellularLocation>
</comment>
<dbReference type="GO" id="GO:0070401">
    <property type="term" value="F:NADP+ binding"/>
    <property type="evidence" value="ECO:0007669"/>
    <property type="project" value="InterPro"/>
</dbReference>
<evidence type="ECO:0000259" key="6">
    <source>
        <dbReference type="SMART" id="SM00859"/>
    </source>
</evidence>
<keyword evidence="8" id="KW-1185">Reference proteome</keyword>
<protein>
    <recommendedName>
        <fullName evidence="5">N-acetyl-gamma-glutamyl-phosphate reductase</fullName>
        <shortName evidence="5">AGPR</shortName>
        <ecNumber evidence="5">1.2.1.38</ecNumber>
    </recommendedName>
    <alternativeName>
        <fullName evidence="5">N-acetyl-glutamate semialdehyde dehydrogenase</fullName>
        <shortName evidence="5">NAGSA dehydrogenase</shortName>
    </alternativeName>
</protein>
<dbReference type="SUPFAM" id="SSF51735">
    <property type="entry name" value="NAD(P)-binding Rossmann-fold domains"/>
    <property type="match status" value="1"/>
</dbReference>
<dbReference type="PANTHER" id="PTHR32338">
    <property type="entry name" value="N-ACETYL-GAMMA-GLUTAMYL-PHOSPHATE REDUCTASE, CHLOROPLASTIC-RELATED-RELATED"/>
    <property type="match status" value="1"/>
</dbReference>
<name>A0A2H3KQ97_9CHLR</name>
<sequence length="333" mass="36777">MARVGIYGATGYTGYELIKLLVRHPQVEISFATARSAAGKRLSDIFPTLIDTPLVAVEEANLQDVDLIFTCLPHNTPDLIPLVQQALEAGKRVIDFSDTFRLHDADDYERRRGKPHPAPELLSAAVYGLPELHRTAIREARLVANTGCYPLTAILPLWPLVQADLFADRTVIVDSKSGVSGAGRSLSLKTHFGETHETFSAYNVGRVHRHLGEMEQETGLHIIFSPHLLPVYRGILSTIYVTLKPGTSSEMVHEAYNVFRDEPFITVLPTGHFPELRHVQQTMDFVLGFQPVEIEAGRMIIVSALDNLLKGASGQAVQCMNLMLGFEETAGLK</sequence>
<evidence type="ECO:0000256" key="2">
    <source>
        <dbReference type="ARBA" id="ARBA00022605"/>
    </source>
</evidence>
<dbReference type="InterPro" id="IPR000534">
    <property type="entry name" value="Semialdehyde_DH_NAD-bd"/>
</dbReference>
<comment type="catalytic activity">
    <reaction evidence="5">
        <text>N-acetyl-L-glutamate 5-semialdehyde + phosphate + NADP(+) = N-acetyl-L-glutamyl 5-phosphate + NADPH + H(+)</text>
        <dbReference type="Rhea" id="RHEA:21588"/>
        <dbReference type="ChEBI" id="CHEBI:15378"/>
        <dbReference type="ChEBI" id="CHEBI:29123"/>
        <dbReference type="ChEBI" id="CHEBI:43474"/>
        <dbReference type="ChEBI" id="CHEBI:57783"/>
        <dbReference type="ChEBI" id="CHEBI:57936"/>
        <dbReference type="ChEBI" id="CHEBI:58349"/>
        <dbReference type="EC" id="1.2.1.38"/>
    </reaction>
</comment>
<proteinExistence type="inferred from homology"/>
<keyword evidence="4 5" id="KW-0560">Oxidoreductase</keyword>
<keyword evidence="3 5" id="KW-0521">NADP</keyword>
<dbReference type="EC" id="1.2.1.38" evidence="5"/>
<gene>
    <name evidence="5" type="primary">argC</name>
    <name evidence="7" type="ORF">A9Q02_09645</name>
</gene>
<evidence type="ECO:0000256" key="4">
    <source>
        <dbReference type="ARBA" id="ARBA00023002"/>
    </source>
</evidence>
<evidence type="ECO:0000313" key="7">
    <source>
        <dbReference type="EMBL" id="PDW00446.1"/>
    </source>
</evidence>
<dbReference type="Pfam" id="PF22698">
    <property type="entry name" value="Semialdhyde_dhC_1"/>
    <property type="match status" value="1"/>
</dbReference>
<evidence type="ECO:0000256" key="5">
    <source>
        <dbReference type="HAMAP-Rule" id="MF_00150"/>
    </source>
</evidence>
<keyword evidence="2 5" id="KW-0028">Amino-acid biosynthesis</keyword>
<evidence type="ECO:0000256" key="3">
    <source>
        <dbReference type="ARBA" id="ARBA00022857"/>
    </source>
</evidence>
<keyword evidence="5" id="KW-0963">Cytoplasm</keyword>
<dbReference type="AlphaFoldDB" id="A0A2H3KQ97"/>
<dbReference type="RefSeq" id="WP_097650988.1">
    <property type="nucleotide sequence ID" value="NZ_LYXE01000041.1"/>
</dbReference>
<dbReference type="GO" id="GO:0005737">
    <property type="term" value="C:cytoplasm"/>
    <property type="evidence" value="ECO:0007669"/>
    <property type="project" value="UniProtKB-SubCell"/>
</dbReference>
<dbReference type="InterPro" id="IPR058924">
    <property type="entry name" value="AGPR_dimerisation_dom"/>
</dbReference>
<dbReference type="CDD" id="cd23934">
    <property type="entry name" value="AGPR_1_C"/>
    <property type="match status" value="1"/>
</dbReference>
<feature type="active site" evidence="5">
    <location>
        <position position="148"/>
    </location>
</feature>
<comment type="pathway">
    <text evidence="5">Amino-acid biosynthesis; L-arginine biosynthesis; N(2)-acetyl-L-ornithine from L-glutamate: step 3/4.</text>
</comment>
<dbReference type="CDD" id="cd17895">
    <property type="entry name" value="AGPR_1_N"/>
    <property type="match status" value="1"/>
</dbReference>
<reference evidence="7 8" key="1">
    <citation type="submission" date="2016-05" db="EMBL/GenBank/DDBJ databases">
        <authorList>
            <person name="Lavstsen T."/>
            <person name="Jespersen J.S."/>
        </authorList>
    </citation>
    <scope>NUCLEOTIDE SEQUENCE [LARGE SCALE GENOMIC DNA]</scope>
    <source>
        <strain evidence="7 8">B7-9</strain>
    </source>
</reference>
<dbReference type="InterPro" id="IPR050085">
    <property type="entry name" value="AGPR"/>
</dbReference>
<dbReference type="SUPFAM" id="SSF55347">
    <property type="entry name" value="Glyceraldehyde-3-phosphate dehydrogenase-like, C-terminal domain"/>
    <property type="match status" value="1"/>
</dbReference>
<keyword evidence="1 5" id="KW-0055">Arginine biosynthesis</keyword>
<dbReference type="Gene3D" id="3.40.50.720">
    <property type="entry name" value="NAD(P)-binding Rossmann-like Domain"/>
    <property type="match status" value="1"/>
</dbReference>
<dbReference type="NCBIfam" id="TIGR01850">
    <property type="entry name" value="argC"/>
    <property type="match status" value="1"/>
</dbReference>
<dbReference type="SMART" id="SM00859">
    <property type="entry name" value="Semialdhyde_dh"/>
    <property type="match status" value="1"/>
</dbReference>
<dbReference type="InterPro" id="IPR036291">
    <property type="entry name" value="NAD(P)-bd_dom_sf"/>
</dbReference>
<dbReference type="GO" id="GO:0051287">
    <property type="term" value="F:NAD binding"/>
    <property type="evidence" value="ECO:0007669"/>
    <property type="project" value="InterPro"/>
</dbReference>